<proteinExistence type="predicted"/>
<keyword evidence="4" id="KW-1185">Reference proteome</keyword>
<feature type="compositionally biased region" description="Polar residues" evidence="2">
    <location>
        <begin position="180"/>
        <end position="192"/>
    </location>
</feature>
<organism evidence="3 4">
    <name type="scientific">Stephania cephalantha</name>
    <dbReference type="NCBI Taxonomy" id="152367"/>
    <lineage>
        <taxon>Eukaryota</taxon>
        <taxon>Viridiplantae</taxon>
        <taxon>Streptophyta</taxon>
        <taxon>Embryophyta</taxon>
        <taxon>Tracheophyta</taxon>
        <taxon>Spermatophyta</taxon>
        <taxon>Magnoliopsida</taxon>
        <taxon>Ranunculales</taxon>
        <taxon>Menispermaceae</taxon>
        <taxon>Menispermoideae</taxon>
        <taxon>Cissampelideae</taxon>
        <taxon>Stephania</taxon>
    </lineage>
</organism>
<evidence type="ECO:0000313" key="3">
    <source>
        <dbReference type="EMBL" id="KAK9104933.1"/>
    </source>
</evidence>
<dbReference type="Proteomes" id="UP001419268">
    <property type="component" value="Unassembled WGS sequence"/>
</dbReference>
<accession>A0AAP0FC71</accession>
<sequence>MDASGGADSGAIGVDVGIGGGCKDDGGGIGPDVGVAAGCDVDGPEEVLLTKEILSFSINASSIHKSRFAKFVETILIPNTIVPIVHISSKHLLGDMMKQLIDNQQQFQRLLEELQRIDFEIPGLKELETQFIQYNAKLQNMIDEEELWGNEMKIDGISNKPEKPQIENEEDQPQGLVQPPTLQSTFGTPYKR</sequence>
<name>A0AAP0FC71_9MAGN</name>
<gene>
    <name evidence="3" type="ORF">Scep_021777</name>
</gene>
<reference evidence="3 4" key="1">
    <citation type="submission" date="2024-01" db="EMBL/GenBank/DDBJ databases">
        <title>Genome assemblies of Stephania.</title>
        <authorList>
            <person name="Yang L."/>
        </authorList>
    </citation>
    <scope>NUCLEOTIDE SEQUENCE [LARGE SCALE GENOMIC DNA]</scope>
    <source>
        <strain evidence="3">JXDWG</strain>
        <tissue evidence="3">Leaf</tissue>
    </source>
</reference>
<dbReference type="AlphaFoldDB" id="A0AAP0FC71"/>
<comment type="caution">
    <text evidence="3">The sequence shown here is derived from an EMBL/GenBank/DDBJ whole genome shotgun (WGS) entry which is preliminary data.</text>
</comment>
<feature type="coiled-coil region" evidence="1">
    <location>
        <begin position="97"/>
        <end position="144"/>
    </location>
</feature>
<evidence type="ECO:0000256" key="2">
    <source>
        <dbReference type="SAM" id="MobiDB-lite"/>
    </source>
</evidence>
<evidence type="ECO:0000256" key="1">
    <source>
        <dbReference type="SAM" id="Coils"/>
    </source>
</evidence>
<keyword evidence="1" id="KW-0175">Coiled coil</keyword>
<dbReference type="EMBL" id="JBBNAG010000009">
    <property type="protein sequence ID" value="KAK9104933.1"/>
    <property type="molecule type" value="Genomic_DNA"/>
</dbReference>
<feature type="region of interest" description="Disordered" evidence="2">
    <location>
        <begin position="155"/>
        <end position="192"/>
    </location>
</feature>
<protein>
    <submittedName>
        <fullName evidence="3">Uncharacterized protein</fullName>
    </submittedName>
</protein>
<evidence type="ECO:0000313" key="4">
    <source>
        <dbReference type="Proteomes" id="UP001419268"/>
    </source>
</evidence>